<keyword evidence="10" id="KW-1185">Reference proteome</keyword>
<dbReference type="EC" id="3.6.1.-" evidence="6"/>
<accession>H0GT88</accession>
<dbReference type="PhylomeDB" id="H0GT88"/>
<dbReference type="GO" id="GO:0034353">
    <property type="term" value="F:mRNA 5'-diphosphatase activity"/>
    <property type="evidence" value="ECO:0007669"/>
    <property type="project" value="TreeGrafter"/>
</dbReference>
<comment type="function">
    <text evidence="6">Decapping enzyme for NAD-capped RNAs: specifically hydrolyzes the nicotinamide adenine dinucleotide (NAD) cap from a subset of RNAs by removing the entire NAD moiety from the 5'-end of an NAD-capped RNA.</text>
</comment>
<dbReference type="PANTHER" id="PTHR12395:SF25">
    <property type="entry name" value="DECAPPING AND EXORIBONUCLEASE PROTEIN 1"/>
    <property type="match status" value="1"/>
</dbReference>
<keyword evidence="6" id="KW-0547">Nucleotide-binding</keyword>
<dbReference type="HOGENOM" id="CLU_696510_0_0_1"/>
<dbReference type="AlphaFoldDB" id="H0GT88"/>
<comment type="cofactor">
    <cofactor evidence="1 6">
        <name>a divalent metal cation</name>
        <dbReference type="ChEBI" id="CHEBI:60240"/>
    </cofactor>
</comment>
<dbReference type="GO" id="GO:0000956">
    <property type="term" value="P:nuclear-transcribed mRNA catabolic process"/>
    <property type="evidence" value="ECO:0007669"/>
    <property type="project" value="TreeGrafter"/>
</dbReference>
<dbReference type="EMBL" id="AGVY01000179">
    <property type="protein sequence ID" value="EHN02969.1"/>
    <property type="molecule type" value="Genomic_DNA"/>
</dbReference>
<keyword evidence="3 6" id="KW-0540">Nuclease</keyword>
<dbReference type="GO" id="GO:0005634">
    <property type="term" value="C:nucleus"/>
    <property type="evidence" value="ECO:0007669"/>
    <property type="project" value="UniProtKB-SubCell"/>
</dbReference>
<evidence type="ECO:0000256" key="6">
    <source>
        <dbReference type="RuleBase" id="RU367113"/>
    </source>
</evidence>
<dbReference type="PANTHER" id="PTHR12395">
    <property type="entry name" value="DOM-3 RELATED"/>
    <property type="match status" value="1"/>
</dbReference>
<dbReference type="Proteomes" id="UP000009009">
    <property type="component" value="Unassembled WGS sequence"/>
</dbReference>
<dbReference type="InterPro" id="IPR039039">
    <property type="entry name" value="RAI1-like_fam"/>
</dbReference>
<dbReference type="InterPro" id="IPR013961">
    <property type="entry name" value="RAI1"/>
</dbReference>
<evidence type="ECO:0000256" key="7">
    <source>
        <dbReference type="SAM" id="MobiDB-lite"/>
    </source>
</evidence>
<reference evidence="9 10" key="1">
    <citation type="journal article" date="2012" name="FEMS Yeast Res.">
        <title>The genome sequence of the wine yeast VIN7 reveals an allotriploid hybrid genome with Saccharomyces cerevisiae and Saccharomyces kudriavzevii origins.</title>
        <authorList>
            <person name="Borneman A.R."/>
            <person name="Desany B.A."/>
            <person name="Riches D."/>
            <person name="Affourtit J.P."/>
            <person name="Forgan A.H."/>
            <person name="Pretorius I.S."/>
            <person name="Egholm M."/>
            <person name="Chambers P.J."/>
        </authorList>
    </citation>
    <scope>NUCLEOTIDE SEQUENCE [LARGE SCALE GENOMIC DNA]</scope>
    <source>
        <strain evidence="9 10">VIN7</strain>
    </source>
</reference>
<keyword evidence="6" id="KW-0479">Metal-binding</keyword>
<dbReference type="GO" id="GO:0000166">
    <property type="term" value="F:nucleotide binding"/>
    <property type="evidence" value="ECO:0007669"/>
    <property type="project" value="UniProtKB-KW"/>
</dbReference>
<evidence type="ECO:0000256" key="4">
    <source>
        <dbReference type="ARBA" id="ARBA00044676"/>
    </source>
</evidence>
<name>H0GT88_SACCK</name>
<dbReference type="GO" id="GO:0046872">
    <property type="term" value="F:metal ion binding"/>
    <property type="evidence" value="ECO:0007669"/>
    <property type="project" value="UniProtKB-KW"/>
</dbReference>
<comment type="subcellular location">
    <subcellularLocation>
        <location evidence="6">Nucleus</location>
    </subcellularLocation>
</comment>
<dbReference type="GO" id="GO:0005829">
    <property type="term" value="C:cytosol"/>
    <property type="evidence" value="ECO:0007669"/>
    <property type="project" value="TreeGrafter"/>
</dbReference>
<dbReference type="GO" id="GO:0110155">
    <property type="term" value="P:NAD-cap decapping"/>
    <property type="evidence" value="ECO:0007669"/>
    <property type="project" value="TreeGrafter"/>
</dbReference>
<dbReference type="GO" id="GO:0004518">
    <property type="term" value="F:nuclease activity"/>
    <property type="evidence" value="ECO:0007669"/>
    <property type="project" value="UniProtKB-KW"/>
</dbReference>
<feature type="domain" description="RAI1-like" evidence="8">
    <location>
        <begin position="136"/>
        <end position="429"/>
    </location>
</feature>
<comment type="similarity">
    <text evidence="2 6">Belongs to the DXO/Dom3Z family.</text>
</comment>
<organism evidence="9 10">
    <name type="scientific">Saccharomyces cerevisiae x Saccharomyces kudriavzevii (strain VIN7)</name>
    <name type="common">Yeast</name>
    <dbReference type="NCBI Taxonomy" id="1095631"/>
    <lineage>
        <taxon>Eukaryota</taxon>
        <taxon>Fungi</taxon>
        <taxon>Dikarya</taxon>
        <taxon>Ascomycota</taxon>
        <taxon>Saccharomycotina</taxon>
        <taxon>Saccharomycetes</taxon>
        <taxon>Saccharomycetales</taxon>
        <taxon>Saccharomycetaceae</taxon>
        <taxon>Saccharomyces</taxon>
    </lineage>
</organism>
<feature type="compositionally biased region" description="Polar residues" evidence="7">
    <location>
        <begin position="38"/>
        <end position="47"/>
    </location>
</feature>
<keyword evidence="6" id="KW-0694">RNA-binding</keyword>
<dbReference type="OrthoDB" id="5853397at2759"/>
<evidence type="ECO:0000256" key="1">
    <source>
        <dbReference type="ARBA" id="ARBA00001968"/>
    </source>
</evidence>
<protein>
    <recommendedName>
        <fullName evidence="6">Decapping nuclease</fullName>
        <ecNumber evidence="6">3.6.1.-</ecNumber>
    </recommendedName>
</protein>
<comment type="caution">
    <text evidence="9">The sequence shown here is derived from an EMBL/GenBank/DDBJ whole genome shotgun (WGS) entry which is preliminary data.</text>
</comment>
<dbReference type="Pfam" id="PF08652">
    <property type="entry name" value="RAI1"/>
    <property type="match status" value="1"/>
</dbReference>
<comment type="catalytic activity">
    <reaction evidence="5">
        <text>a 5'-end NAD(+)-phospho-ribonucleoside in mRNA + H2O = a 5'-end phospho-ribonucleoside in mRNA + NAD(+) + H(+)</text>
        <dbReference type="Rhea" id="RHEA:60880"/>
        <dbReference type="Rhea" id="RHEA-COMP:15692"/>
        <dbReference type="Rhea" id="RHEA-COMP:15698"/>
        <dbReference type="ChEBI" id="CHEBI:15377"/>
        <dbReference type="ChEBI" id="CHEBI:15378"/>
        <dbReference type="ChEBI" id="CHEBI:57540"/>
        <dbReference type="ChEBI" id="CHEBI:138282"/>
        <dbReference type="ChEBI" id="CHEBI:144029"/>
    </reaction>
    <physiologicalReaction direction="left-to-right" evidence="5">
        <dbReference type="Rhea" id="RHEA:60881"/>
    </physiologicalReaction>
</comment>
<dbReference type="GO" id="GO:0003723">
    <property type="term" value="F:RNA binding"/>
    <property type="evidence" value="ECO:0007669"/>
    <property type="project" value="UniProtKB-KW"/>
</dbReference>
<feature type="region of interest" description="Disordered" evidence="7">
    <location>
        <begin position="26"/>
        <end position="53"/>
    </location>
</feature>
<evidence type="ECO:0000256" key="3">
    <source>
        <dbReference type="ARBA" id="ARBA00022722"/>
    </source>
</evidence>
<keyword evidence="6" id="KW-0539">Nucleus</keyword>
<comment type="catalytic activity">
    <reaction evidence="4">
        <text>a 5'-end (N(7)-methyl 5'-triphosphoguanosine)-ribonucleoside-ribonucleotide in mRNA + H2O = a (N(7)-methyl 5'-triphosphoguanosine)-nucleoside + a 5'-end phospho-ribonucleoside in mRNA + H(+)</text>
        <dbReference type="Rhea" id="RHEA:66928"/>
        <dbReference type="Rhea" id="RHEA-COMP:15692"/>
        <dbReference type="Rhea" id="RHEA-COMP:17313"/>
        <dbReference type="ChEBI" id="CHEBI:15377"/>
        <dbReference type="ChEBI" id="CHEBI:15378"/>
        <dbReference type="ChEBI" id="CHEBI:138282"/>
        <dbReference type="ChEBI" id="CHEBI:172876"/>
        <dbReference type="ChEBI" id="CHEBI:172877"/>
    </reaction>
    <physiologicalReaction direction="left-to-right" evidence="4">
        <dbReference type="Rhea" id="RHEA:66929"/>
    </physiologicalReaction>
</comment>
<gene>
    <name evidence="9" type="ORF">VIN7_6446</name>
</gene>
<sequence>MSTEDDAIARLTKNLESTNLNIVPDLVKGHQKRPSEGKSISITSSVKPPSPQKDDYWNRCSRFKCVPYTSFVHTSIHDLSRKPPGDIFQDSKEVALFSNYQAYTTARKDLIPSLREGITELYESSLLEARRRKVPYLGHDLFANIDQFVPMTISELDSISPCISYVENWKLSNHGKNFKIGKKFTIVSARHHIVDLTMHRFDRRNKHKSLIVTYMGAGLISFSRNPKNDFQMSKEGIYSSDPNMKKICYSGFEFEHWVTEDIKATDLNGSKHPIFSVVESKLSEDIGLLMRCEIDAFNPVSRTNTELKCFGPLSMHNSNHRKKLLKTWIQTGLLPNSDIVIGLRDSHSGQLLDIQWYSRDSLYKKFNHPGLPPSKKELNFNAKVAVEWCNHCIKSICELVEANISHYNSTRPESFEVSIDANGTIAITKLNTVPKNVELFVT</sequence>
<evidence type="ECO:0000256" key="5">
    <source>
        <dbReference type="ARBA" id="ARBA00048124"/>
    </source>
</evidence>
<keyword evidence="6" id="KW-0378">Hydrolase</keyword>
<proteinExistence type="inferred from homology"/>
<evidence type="ECO:0000256" key="2">
    <source>
        <dbReference type="ARBA" id="ARBA00006562"/>
    </source>
</evidence>
<evidence type="ECO:0000313" key="9">
    <source>
        <dbReference type="EMBL" id="EHN02969.1"/>
    </source>
</evidence>
<evidence type="ECO:0000259" key="8">
    <source>
        <dbReference type="Pfam" id="PF08652"/>
    </source>
</evidence>
<evidence type="ECO:0000313" key="10">
    <source>
        <dbReference type="Proteomes" id="UP000009009"/>
    </source>
</evidence>